<protein>
    <recommendedName>
        <fullName evidence="2">Peptidase A2 domain-containing protein</fullName>
    </recommendedName>
</protein>
<dbReference type="InterPro" id="IPR011990">
    <property type="entry name" value="TPR-like_helical_dom_sf"/>
</dbReference>
<keyword evidence="1" id="KW-0378">Hydrolase</keyword>
<dbReference type="EMBL" id="CACVAU010000079">
    <property type="protein sequence ID" value="CAA6824998.1"/>
    <property type="molecule type" value="Genomic_DNA"/>
</dbReference>
<dbReference type="SUPFAM" id="SSF50630">
    <property type="entry name" value="Acid proteases"/>
    <property type="match status" value="1"/>
</dbReference>
<evidence type="ECO:0000256" key="1">
    <source>
        <dbReference type="ARBA" id="ARBA00022801"/>
    </source>
</evidence>
<feature type="domain" description="Peptidase A2" evidence="2">
    <location>
        <begin position="304"/>
        <end position="344"/>
    </location>
</feature>
<dbReference type="AlphaFoldDB" id="A0A6S6UA95"/>
<proteinExistence type="predicted"/>
<evidence type="ECO:0000313" key="3">
    <source>
        <dbReference type="EMBL" id="CAA6824998.1"/>
    </source>
</evidence>
<dbReference type="GO" id="GO:0004190">
    <property type="term" value="F:aspartic-type endopeptidase activity"/>
    <property type="evidence" value="ECO:0007669"/>
    <property type="project" value="InterPro"/>
</dbReference>
<reference evidence="3" key="1">
    <citation type="submission" date="2020-01" db="EMBL/GenBank/DDBJ databases">
        <authorList>
            <person name="Meier V. D."/>
            <person name="Meier V D."/>
        </authorList>
    </citation>
    <scope>NUCLEOTIDE SEQUENCE</scope>
    <source>
        <strain evidence="3">HLG_WM_MAG_05</strain>
    </source>
</reference>
<evidence type="ECO:0000259" key="2">
    <source>
        <dbReference type="PROSITE" id="PS50175"/>
    </source>
</evidence>
<dbReference type="CDD" id="cd05483">
    <property type="entry name" value="retropepsin_like_bacteria"/>
    <property type="match status" value="1"/>
</dbReference>
<gene>
    <name evidence="3" type="ORF">HELGO_WM6999</name>
</gene>
<dbReference type="SUPFAM" id="SSF48452">
    <property type="entry name" value="TPR-like"/>
    <property type="match status" value="1"/>
</dbReference>
<dbReference type="GO" id="GO:0006508">
    <property type="term" value="P:proteolysis"/>
    <property type="evidence" value="ECO:0007669"/>
    <property type="project" value="InterPro"/>
</dbReference>
<dbReference type="Gene3D" id="1.25.40.10">
    <property type="entry name" value="Tetratricopeptide repeat domain"/>
    <property type="match status" value="1"/>
</dbReference>
<dbReference type="InterPro" id="IPR001995">
    <property type="entry name" value="Peptidase_A2_cat"/>
</dbReference>
<dbReference type="Gene3D" id="2.40.70.10">
    <property type="entry name" value="Acid Proteases"/>
    <property type="match status" value="1"/>
</dbReference>
<organism evidence="3">
    <name type="scientific">uncultured Sulfurovum sp</name>
    <dbReference type="NCBI Taxonomy" id="269237"/>
    <lineage>
        <taxon>Bacteria</taxon>
        <taxon>Pseudomonadati</taxon>
        <taxon>Campylobacterota</taxon>
        <taxon>Epsilonproteobacteria</taxon>
        <taxon>Campylobacterales</taxon>
        <taxon>Sulfurovaceae</taxon>
        <taxon>Sulfurovum</taxon>
        <taxon>environmental samples</taxon>
    </lineage>
</organism>
<dbReference type="PROSITE" id="PS50175">
    <property type="entry name" value="ASP_PROT_RETROV"/>
    <property type="match status" value="1"/>
</dbReference>
<dbReference type="InterPro" id="IPR034122">
    <property type="entry name" value="Retropepsin-like_bacterial"/>
</dbReference>
<sequence>MFNLLIALITGVLIGWNFHAFYHQLSPPNILKNEINISKISNIETTSQPPKVISPTEENISIKTAQQNLNQDKKHEKINDKNTSVVNPFFHFLAQNQFSDAMAIYLDAPNQKLPLYRSHLLDYFKQKSSTQPNEAINHMLEFIQLEPKHKTVSLELIKTYQSIKAYKEAIKLITQRIESVSASESEKLYPILIQNSQLYINQLKDMQEFQKLINFLQAQIELGIKTPFYIYALANVYLEMQNYTTATTLLQEIEYDYDYGEKAKKLLKFIEQKINENKEYTHQLPLDKIGEHFTIDVEIDNTFVTLLLDTGATLTMVNEEKISSLTIIKENIILNTAGGEINAQLQEANTFSIGDIHLQQFKIVSSNFPQKHADGLLGMNFFKRFKFKIDQENALLYLSSKEKVAL</sequence>
<name>A0A6S6UA95_9BACT</name>
<dbReference type="PROSITE" id="PS00141">
    <property type="entry name" value="ASP_PROTEASE"/>
    <property type="match status" value="1"/>
</dbReference>
<dbReference type="InterPro" id="IPR001969">
    <property type="entry name" value="Aspartic_peptidase_AS"/>
</dbReference>
<dbReference type="Pfam" id="PF13975">
    <property type="entry name" value="gag-asp_proteas"/>
    <property type="match status" value="1"/>
</dbReference>
<accession>A0A6S6UA95</accession>
<dbReference type="InterPro" id="IPR021109">
    <property type="entry name" value="Peptidase_aspartic_dom_sf"/>
</dbReference>